<dbReference type="Proteomes" id="UP000199203">
    <property type="component" value="Unassembled WGS sequence"/>
</dbReference>
<dbReference type="Pfam" id="PF06993">
    <property type="entry name" value="DUF1304"/>
    <property type="match status" value="1"/>
</dbReference>
<dbReference type="PANTHER" id="PTHR38446:SF1">
    <property type="entry name" value="BLL0914 PROTEIN"/>
    <property type="match status" value="1"/>
</dbReference>
<feature type="transmembrane region" description="Helical" evidence="1">
    <location>
        <begin position="7"/>
        <end position="27"/>
    </location>
</feature>
<dbReference type="EMBL" id="FNBH01000002">
    <property type="protein sequence ID" value="SDF63743.1"/>
    <property type="molecule type" value="Genomic_DNA"/>
</dbReference>
<keyword evidence="1" id="KW-0472">Membrane</keyword>
<protein>
    <submittedName>
        <fullName evidence="2">Putative membrane protein</fullName>
    </submittedName>
</protein>
<dbReference type="STRING" id="454006.SAMN05421825_1791"/>
<organism evidence="2 3">
    <name type="scientific">Epilithonimonas hungarica</name>
    <dbReference type="NCBI Taxonomy" id="454006"/>
    <lineage>
        <taxon>Bacteria</taxon>
        <taxon>Pseudomonadati</taxon>
        <taxon>Bacteroidota</taxon>
        <taxon>Flavobacteriia</taxon>
        <taxon>Flavobacteriales</taxon>
        <taxon>Weeksellaceae</taxon>
        <taxon>Chryseobacterium group</taxon>
        <taxon>Epilithonimonas</taxon>
    </lineage>
</organism>
<dbReference type="PANTHER" id="PTHR38446">
    <property type="entry name" value="BLL0914 PROTEIN"/>
    <property type="match status" value="1"/>
</dbReference>
<dbReference type="InterPro" id="IPR009732">
    <property type="entry name" value="DUF1304"/>
</dbReference>
<evidence type="ECO:0000256" key="1">
    <source>
        <dbReference type="SAM" id="Phobius"/>
    </source>
</evidence>
<dbReference type="OrthoDB" id="9803832at2"/>
<proteinExistence type="predicted"/>
<feature type="transmembrane region" description="Helical" evidence="1">
    <location>
        <begin position="103"/>
        <end position="120"/>
    </location>
</feature>
<keyword evidence="1" id="KW-1133">Transmembrane helix</keyword>
<name>A0A1G7MPR8_9FLAO</name>
<dbReference type="AlphaFoldDB" id="A0A1G7MPR8"/>
<dbReference type="RefSeq" id="WP_089873143.1">
    <property type="nucleotide sequence ID" value="NZ_FNBH01000002.1"/>
</dbReference>
<evidence type="ECO:0000313" key="2">
    <source>
        <dbReference type="EMBL" id="SDF63743.1"/>
    </source>
</evidence>
<reference evidence="3" key="1">
    <citation type="submission" date="2016-10" db="EMBL/GenBank/DDBJ databases">
        <authorList>
            <person name="Varghese N."/>
            <person name="Submissions S."/>
        </authorList>
    </citation>
    <scope>NUCLEOTIDE SEQUENCE [LARGE SCALE GENOMIC DNA]</scope>
    <source>
        <strain evidence="3">DSM 19684</strain>
    </source>
</reference>
<evidence type="ECO:0000313" key="3">
    <source>
        <dbReference type="Proteomes" id="UP000199203"/>
    </source>
</evidence>
<sequence>MEIISKILIAIVALEHFYILYMEMFAWETLGKKTFKGSLPDEMFKPTKKLAANQGLYNGFLSAGLIWSFFICDQIWAKNVAIFFLACVIVAGIYGALSASKKIFFVQALPAIIALVFVLSR</sequence>
<keyword evidence="1" id="KW-0812">Transmembrane</keyword>
<feature type="transmembrane region" description="Helical" evidence="1">
    <location>
        <begin position="55"/>
        <end position="72"/>
    </location>
</feature>
<gene>
    <name evidence="2" type="ORF">SAMN05421825_1791</name>
</gene>
<accession>A0A1G7MPR8</accession>
<feature type="transmembrane region" description="Helical" evidence="1">
    <location>
        <begin position="79"/>
        <end position="97"/>
    </location>
</feature>
<keyword evidence="3" id="KW-1185">Reference proteome</keyword>